<accession>A0A8J8T8A6</accession>
<keyword evidence="2" id="KW-1185">Reference proteome</keyword>
<gene>
    <name evidence="1" type="ORF">FGO68_gene5621</name>
</gene>
<dbReference type="AlphaFoldDB" id="A0A8J8T8A6"/>
<reference evidence="1" key="1">
    <citation type="submission" date="2019-06" db="EMBL/GenBank/DDBJ databases">
        <authorList>
            <person name="Zheng W."/>
        </authorList>
    </citation>
    <scope>NUCLEOTIDE SEQUENCE</scope>
    <source>
        <strain evidence="1">QDHG01</strain>
    </source>
</reference>
<protein>
    <submittedName>
        <fullName evidence="1">Uncharacterized protein</fullName>
    </submittedName>
</protein>
<proteinExistence type="predicted"/>
<dbReference type="SUPFAM" id="SSF52047">
    <property type="entry name" value="RNI-like"/>
    <property type="match status" value="1"/>
</dbReference>
<dbReference type="Proteomes" id="UP000785679">
    <property type="component" value="Unassembled WGS sequence"/>
</dbReference>
<sequence>MEVSPFPKFTLIQRIRSKYILLEILSYSFSSQPFSLSFHSFSRSSRYFLIHNQALIKSMILSDDIDKCEEILTFSNASVTQILNHGKGHPLFNRKLCLRNFTYQSLMHLQQQSNLLQIQMLKYDESFERTQLEDMEKQKVVKVKIILRVKEITCLNLAQISYLRRILSPFLLQSAKLTLTDTSCAIPESLVPVLSVRNLTLCNTENHLQLLTSVRPTRSLTIQAKVDKINMFKLKNILSQLNMKLSEINLWCSKQTVRVNHLEEFDRYKLAERQYIGGDFLDEGIFQNSTGPIGKRQMHRQMELIKKYVKIGEGLELNEFTSFLRFQKEIIEIGFKKIIIGLANASEFTNDIIIIKENVNFIGEIVLNPKSLFMRRDYQPKVIMLLLRNYPNMKGLKILRDSYELSLPQTFNNVNSNLESFSIIGLKSSDVTFCRALLSSSKATLKDINLQQTYANQNRLFDGLTNSTQLQTLSICADCTHPEDMKTISTFTNLKTLILHRSPHMYQAFFETHFLGALGNLEYLTLYEPLPDLVKAFQGEHKSLRKLKYDTYLSSKSSKLNKGQVEAIVKGKREGFVLEGRFEEDIVCERAISKKLGFMI</sequence>
<organism evidence="1 2">
    <name type="scientific">Halteria grandinella</name>
    <dbReference type="NCBI Taxonomy" id="5974"/>
    <lineage>
        <taxon>Eukaryota</taxon>
        <taxon>Sar</taxon>
        <taxon>Alveolata</taxon>
        <taxon>Ciliophora</taxon>
        <taxon>Intramacronucleata</taxon>
        <taxon>Spirotrichea</taxon>
        <taxon>Stichotrichia</taxon>
        <taxon>Sporadotrichida</taxon>
        <taxon>Halteriidae</taxon>
        <taxon>Halteria</taxon>
    </lineage>
</organism>
<name>A0A8J8T8A6_HALGN</name>
<evidence type="ECO:0000313" key="2">
    <source>
        <dbReference type="Proteomes" id="UP000785679"/>
    </source>
</evidence>
<evidence type="ECO:0000313" key="1">
    <source>
        <dbReference type="EMBL" id="TNV86029.1"/>
    </source>
</evidence>
<comment type="caution">
    <text evidence="1">The sequence shown here is derived from an EMBL/GenBank/DDBJ whole genome shotgun (WGS) entry which is preliminary data.</text>
</comment>
<dbReference type="EMBL" id="RRYP01001380">
    <property type="protein sequence ID" value="TNV86029.1"/>
    <property type="molecule type" value="Genomic_DNA"/>
</dbReference>